<accession>A0A915NCX0</accession>
<name>A0A915NCX0_MELJA</name>
<reference evidence="2" key="1">
    <citation type="submission" date="2022-11" db="UniProtKB">
        <authorList>
            <consortium name="WormBaseParasite"/>
        </authorList>
    </citation>
    <scope>IDENTIFICATION</scope>
</reference>
<dbReference type="WBParaSite" id="scaffold9042_cov143.g13599">
    <property type="protein sequence ID" value="scaffold9042_cov143.g13599"/>
    <property type="gene ID" value="scaffold9042_cov143.g13599"/>
</dbReference>
<dbReference type="AlphaFoldDB" id="A0A915NCX0"/>
<proteinExistence type="predicted"/>
<evidence type="ECO:0000313" key="2">
    <source>
        <dbReference type="WBParaSite" id="scaffold9042_cov143.g13599"/>
    </source>
</evidence>
<dbReference type="Proteomes" id="UP000887561">
    <property type="component" value="Unplaced"/>
</dbReference>
<keyword evidence="1" id="KW-1185">Reference proteome</keyword>
<sequence length="171" mass="19329">MKELKGVSVFTPAIKGLFNVFKPTEHVLYNDNTGGVEYSNIPVYGRKMLNEFEMGKIGGDKVVGKSKGEQGKVKENPQTESYTFRPDHPAHPNRLVNHQISTHPLLQIHMLTGDRIILMEDTLIHMDTTTVLINVVERNFPSLLMALENIKGYFAILQELEIIEHTTVQMA</sequence>
<organism evidence="1 2">
    <name type="scientific">Meloidogyne javanica</name>
    <name type="common">Root-knot nematode worm</name>
    <dbReference type="NCBI Taxonomy" id="6303"/>
    <lineage>
        <taxon>Eukaryota</taxon>
        <taxon>Metazoa</taxon>
        <taxon>Ecdysozoa</taxon>
        <taxon>Nematoda</taxon>
        <taxon>Chromadorea</taxon>
        <taxon>Rhabditida</taxon>
        <taxon>Tylenchina</taxon>
        <taxon>Tylenchomorpha</taxon>
        <taxon>Tylenchoidea</taxon>
        <taxon>Meloidogynidae</taxon>
        <taxon>Meloidogyninae</taxon>
        <taxon>Meloidogyne</taxon>
        <taxon>Meloidogyne incognita group</taxon>
    </lineage>
</organism>
<evidence type="ECO:0000313" key="1">
    <source>
        <dbReference type="Proteomes" id="UP000887561"/>
    </source>
</evidence>
<protein>
    <submittedName>
        <fullName evidence="2">Uncharacterized protein</fullName>
    </submittedName>
</protein>